<dbReference type="GeneTree" id="ENSGT01000000218574"/>
<dbReference type="AlphaFoldDB" id="A0A8C7MNQ7"/>
<dbReference type="Proteomes" id="UP000694557">
    <property type="component" value="Unassembled WGS sequence"/>
</dbReference>
<dbReference type="Pfam" id="PF10545">
    <property type="entry name" value="MADF_DNA_bdg"/>
    <property type="match status" value="1"/>
</dbReference>
<proteinExistence type="predicted"/>
<evidence type="ECO:0000259" key="1">
    <source>
        <dbReference type="PROSITE" id="PS51029"/>
    </source>
</evidence>
<sequence>MQMIDRLYNIIFNSYKDSQRKARARRAVTLQVEMPVDDCQKKWKNPRDTLVRFKQAEEQRKASGEPDSYKKNWMHSRRMSFLTPFIQAKSWQGDTTLDLEDRGNKEMERGKKRRWQMDGMEDIEDEMFFSLLPYFRKLPHGKKSAVKLKNTPTFT</sequence>
<reference evidence="2" key="2">
    <citation type="submission" date="2025-09" db="UniProtKB">
        <authorList>
            <consortium name="Ensembl"/>
        </authorList>
    </citation>
    <scope>IDENTIFICATION</scope>
</reference>
<reference evidence="2" key="1">
    <citation type="submission" date="2025-08" db="UniProtKB">
        <authorList>
            <consortium name="Ensembl"/>
        </authorList>
    </citation>
    <scope>IDENTIFICATION</scope>
</reference>
<dbReference type="GO" id="GO:0006357">
    <property type="term" value="P:regulation of transcription by RNA polymerase II"/>
    <property type="evidence" value="ECO:0007669"/>
    <property type="project" value="TreeGrafter"/>
</dbReference>
<dbReference type="SMART" id="SM00595">
    <property type="entry name" value="MADF"/>
    <property type="match status" value="1"/>
</dbReference>
<feature type="domain" description="MADF" evidence="1">
    <location>
        <begin position="1"/>
        <end position="87"/>
    </location>
</feature>
<name>A0A8C7MNQ7_ONCKI</name>
<dbReference type="Ensembl" id="ENSOKIT00005071476.1">
    <property type="protein sequence ID" value="ENSOKIP00005067193.1"/>
    <property type="gene ID" value="ENSOKIG00005028870.1"/>
</dbReference>
<evidence type="ECO:0000313" key="2">
    <source>
        <dbReference type="Ensembl" id="ENSOKIP00005067193.1"/>
    </source>
</evidence>
<dbReference type="InterPro" id="IPR039353">
    <property type="entry name" value="TF_Adf1"/>
</dbReference>
<evidence type="ECO:0000313" key="3">
    <source>
        <dbReference type="Proteomes" id="UP000694557"/>
    </source>
</evidence>
<organism evidence="2 3">
    <name type="scientific">Oncorhynchus kisutch</name>
    <name type="common">Coho salmon</name>
    <name type="synonym">Salmo kisutch</name>
    <dbReference type="NCBI Taxonomy" id="8019"/>
    <lineage>
        <taxon>Eukaryota</taxon>
        <taxon>Metazoa</taxon>
        <taxon>Chordata</taxon>
        <taxon>Craniata</taxon>
        <taxon>Vertebrata</taxon>
        <taxon>Euteleostomi</taxon>
        <taxon>Actinopterygii</taxon>
        <taxon>Neopterygii</taxon>
        <taxon>Teleostei</taxon>
        <taxon>Protacanthopterygii</taxon>
        <taxon>Salmoniformes</taxon>
        <taxon>Salmonidae</taxon>
        <taxon>Salmoninae</taxon>
        <taxon>Oncorhynchus</taxon>
    </lineage>
</organism>
<keyword evidence="3" id="KW-1185">Reference proteome</keyword>
<dbReference type="GO" id="GO:0005667">
    <property type="term" value="C:transcription regulator complex"/>
    <property type="evidence" value="ECO:0007669"/>
    <property type="project" value="TreeGrafter"/>
</dbReference>
<dbReference type="PROSITE" id="PS51029">
    <property type="entry name" value="MADF"/>
    <property type="match status" value="1"/>
</dbReference>
<dbReference type="PANTHER" id="PTHR12243:SF48">
    <property type="entry name" value="MADF DOMAIN-CONTAINING PROTEIN"/>
    <property type="match status" value="1"/>
</dbReference>
<protein>
    <recommendedName>
        <fullName evidence="1">MADF domain-containing protein</fullName>
    </recommendedName>
</protein>
<dbReference type="PANTHER" id="PTHR12243">
    <property type="entry name" value="MADF DOMAIN TRANSCRIPTION FACTOR"/>
    <property type="match status" value="1"/>
</dbReference>
<accession>A0A8C7MNQ7</accession>
<dbReference type="InterPro" id="IPR006578">
    <property type="entry name" value="MADF-dom"/>
</dbReference>
<dbReference type="GO" id="GO:0005634">
    <property type="term" value="C:nucleus"/>
    <property type="evidence" value="ECO:0007669"/>
    <property type="project" value="TreeGrafter"/>
</dbReference>